<dbReference type="InterPro" id="IPR002403">
    <property type="entry name" value="Cyt_P450_E_grp-IV"/>
</dbReference>
<dbReference type="InterPro" id="IPR050121">
    <property type="entry name" value="Cytochrome_P450_monoxygenase"/>
</dbReference>
<dbReference type="eggNOG" id="KOG0158">
    <property type="taxonomic scope" value="Eukaryota"/>
</dbReference>
<comment type="cofactor">
    <cofactor evidence="1 8">
        <name>heme</name>
        <dbReference type="ChEBI" id="CHEBI:30413"/>
    </cofactor>
</comment>
<dbReference type="Gene3D" id="1.10.630.10">
    <property type="entry name" value="Cytochrome P450"/>
    <property type="match status" value="1"/>
</dbReference>
<dbReference type="GO" id="GO:0016705">
    <property type="term" value="F:oxidoreductase activity, acting on paired donors, with incorporation or reduction of molecular oxygen"/>
    <property type="evidence" value="ECO:0007669"/>
    <property type="project" value="InterPro"/>
</dbReference>
<dbReference type="KEGG" id="ttt:THITE_2153770"/>
<evidence type="ECO:0000313" key="9">
    <source>
        <dbReference type="EMBL" id="AEO64932.1"/>
    </source>
</evidence>
<dbReference type="GeneID" id="11517240"/>
<evidence type="ECO:0000256" key="8">
    <source>
        <dbReference type="PIRSR" id="PIRSR602403-1"/>
    </source>
</evidence>
<dbReference type="PANTHER" id="PTHR24305:SF157">
    <property type="entry name" value="N-ACETYLTRYPTOPHAN 6-HYDROXYLASE IVOC-RELATED"/>
    <property type="match status" value="1"/>
</dbReference>
<keyword evidence="5" id="KW-0560">Oxidoreductase</keyword>
<evidence type="ECO:0000256" key="1">
    <source>
        <dbReference type="ARBA" id="ARBA00001971"/>
    </source>
</evidence>
<dbReference type="RefSeq" id="XP_003651268.1">
    <property type="nucleotide sequence ID" value="XM_003651220.1"/>
</dbReference>
<dbReference type="PRINTS" id="PR00465">
    <property type="entry name" value="EP450IV"/>
</dbReference>
<dbReference type="AlphaFoldDB" id="G2R1V6"/>
<dbReference type="SUPFAM" id="SSF48264">
    <property type="entry name" value="Cytochrome P450"/>
    <property type="match status" value="1"/>
</dbReference>
<dbReference type="CDD" id="cd11062">
    <property type="entry name" value="CYP58-like"/>
    <property type="match status" value="1"/>
</dbReference>
<dbReference type="OrthoDB" id="3945418at2759"/>
<accession>G2R1V6</accession>
<dbReference type="Pfam" id="PF00067">
    <property type="entry name" value="p450"/>
    <property type="match status" value="1"/>
</dbReference>
<dbReference type="InterPro" id="IPR036396">
    <property type="entry name" value="Cyt_P450_sf"/>
</dbReference>
<sequence length="506" mass="55936">MWPGGLGAGVLCLVLSLVLLKAIYRLFLSPLAGIPGPSLAALTSWYECYFDVAKPGQYVFKIKQLHEQYGPVVRITPSEVSISDPEFLDTIYAPGPGHKRDKDLNKVKGLGINTSVGGAVSHDLHRRRREALNPFFSKQNVARLAPRLRSKVGQLERHFAQARESGAVLNLSDLYFGLANDVVREYCFGHGQDLLADPALAHTQRENVSGVLRSVKFNLHFPWVRDLLRKLPPSIGARFTPPGVRDMIQFRIGIRREIRDILAHKHDGRSSSSRSDPTIFTALRDSPILPPPEKAPHRLEDEATLLVMAGTESTAKSLTLAHCHLLANPPAMAKLRAELADRDLPTTTPPDQLPYLNGVIQEAHRLSFGLTGRNPRVAPDEPIVYHSGSKTFTFPPGTPLSTSTLLVHTNEALFPDPWRFEPARWLGPAGAARRRYMLAFMRGPRMCIGMHLANAEMAAAVAAMARWDMRLVDTTADDVAFLHDYHVATPRLDSKGVRVEVVGRAS</sequence>
<evidence type="ECO:0000256" key="6">
    <source>
        <dbReference type="ARBA" id="ARBA00023004"/>
    </source>
</evidence>
<evidence type="ECO:0000256" key="4">
    <source>
        <dbReference type="ARBA" id="ARBA00022723"/>
    </source>
</evidence>
<proteinExistence type="inferred from homology"/>
<keyword evidence="10" id="KW-1185">Reference proteome</keyword>
<dbReference type="HOGENOM" id="CLU_001570_14_4_1"/>
<keyword evidence="6 8" id="KW-0408">Iron</keyword>
<dbReference type="Proteomes" id="UP000008181">
    <property type="component" value="Chromosome 2"/>
</dbReference>
<organism evidence="9 10">
    <name type="scientific">Thermothielavioides terrestris (strain ATCC 38088 / NRRL 8126)</name>
    <name type="common">Thielavia terrestris</name>
    <dbReference type="NCBI Taxonomy" id="578455"/>
    <lineage>
        <taxon>Eukaryota</taxon>
        <taxon>Fungi</taxon>
        <taxon>Dikarya</taxon>
        <taxon>Ascomycota</taxon>
        <taxon>Pezizomycotina</taxon>
        <taxon>Sordariomycetes</taxon>
        <taxon>Sordariomycetidae</taxon>
        <taxon>Sordariales</taxon>
        <taxon>Chaetomiaceae</taxon>
        <taxon>Thermothielavioides</taxon>
        <taxon>Thermothielavioides terrestris</taxon>
    </lineage>
</organism>
<comment type="similarity">
    <text evidence="2">Belongs to the cytochrome P450 family.</text>
</comment>
<keyword evidence="4 8" id="KW-0479">Metal-binding</keyword>
<dbReference type="GO" id="GO:0004497">
    <property type="term" value="F:monooxygenase activity"/>
    <property type="evidence" value="ECO:0007669"/>
    <property type="project" value="UniProtKB-KW"/>
</dbReference>
<evidence type="ECO:0000256" key="7">
    <source>
        <dbReference type="ARBA" id="ARBA00023033"/>
    </source>
</evidence>
<dbReference type="GO" id="GO:0005506">
    <property type="term" value="F:iron ion binding"/>
    <property type="evidence" value="ECO:0007669"/>
    <property type="project" value="InterPro"/>
</dbReference>
<keyword evidence="3 8" id="KW-0349">Heme</keyword>
<dbReference type="InterPro" id="IPR001128">
    <property type="entry name" value="Cyt_P450"/>
</dbReference>
<gene>
    <name evidence="9" type="ORF">THITE_2153770</name>
</gene>
<dbReference type="GO" id="GO:0020037">
    <property type="term" value="F:heme binding"/>
    <property type="evidence" value="ECO:0007669"/>
    <property type="project" value="InterPro"/>
</dbReference>
<dbReference type="PANTHER" id="PTHR24305">
    <property type="entry name" value="CYTOCHROME P450"/>
    <property type="match status" value="1"/>
</dbReference>
<evidence type="ECO:0000313" key="10">
    <source>
        <dbReference type="Proteomes" id="UP000008181"/>
    </source>
</evidence>
<evidence type="ECO:0000256" key="2">
    <source>
        <dbReference type="ARBA" id="ARBA00010617"/>
    </source>
</evidence>
<keyword evidence="7" id="KW-0503">Monooxygenase</keyword>
<dbReference type="EMBL" id="CP003010">
    <property type="protein sequence ID" value="AEO64932.1"/>
    <property type="molecule type" value="Genomic_DNA"/>
</dbReference>
<evidence type="ECO:0000256" key="3">
    <source>
        <dbReference type="ARBA" id="ARBA00022617"/>
    </source>
</evidence>
<protein>
    <submittedName>
        <fullName evidence="9">Uncharacterized protein</fullName>
    </submittedName>
</protein>
<reference evidence="9 10" key="1">
    <citation type="journal article" date="2011" name="Nat. Biotechnol.">
        <title>Comparative genomic analysis of the thermophilic biomass-degrading fungi Myceliophthora thermophila and Thielavia terrestris.</title>
        <authorList>
            <person name="Berka R.M."/>
            <person name="Grigoriev I.V."/>
            <person name="Otillar R."/>
            <person name="Salamov A."/>
            <person name="Grimwood J."/>
            <person name="Reid I."/>
            <person name="Ishmael N."/>
            <person name="John T."/>
            <person name="Darmond C."/>
            <person name="Moisan M.-C."/>
            <person name="Henrissat B."/>
            <person name="Coutinho P.M."/>
            <person name="Lombard V."/>
            <person name="Natvig D.O."/>
            <person name="Lindquist E."/>
            <person name="Schmutz J."/>
            <person name="Lucas S."/>
            <person name="Harris P."/>
            <person name="Powlowski J."/>
            <person name="Bellemare A."/>
            <person name="Taylor D."/>
            <person name="Butler G."/>
            <person name="de Vries R.P."/>
            <person name="Allijn I.E."/>
            <person name="van den Brink J."/>
            <person name="Ushinsky S."/>
            <person name="Storms R."/>
            <person name="Powell A.J."/>
            <person name="Paulsen I.T."/>
            <person name="Elbourne L.D.H."/>
            <person name="Baker S.E."/>
            <person name="Magnuson J."/>
            <person name="LaBoissiere S."/>
            <person name="Clutterbuck A.J."/>
            <person name="Martinez D."/>
            <person name="Wogulis M."/>
            <person name="de Leon A.L."/>
            <person name="Rey M.W."/>
            <person name="Tsang A."/>
        </authorList>
    </citation>
    <scope>NUCLEOTIDE SEQUENCE [LARGE SCALE GENOMIC DNA]</scope>
    <source>
        <strain evidence="10">ATCC 38088 / NRRL 8126</strain>
    </source>
</reference>
<feature type="binding site" description="axial binding residue" evidence="8">
    <location>
        <position position="447"/>
    </location>
    <ligand>
        <name>heme</name>
        <dbReference type="ChEBI" id="CHEBI:30413"/>
    </ligand>
    <ligandPart>
        <name>Fe</name>
        <dbReference type="ChEBI" id="CHEBI:18248"/>
    </ligandPart>
</feature>
<evidence type="ECO:0000256" key="5">
    <source>
        <dbReference type="ARBA" id="ARBA00023002"/>
    </source>
</evidence>
<name>G2R1V6_THETT</name>